<evidence type="ECO:0000259" key="22">
    <source>
        <dbReference type="SMART" id="SM00278"/>
    </source>
</evidence>
<dbReference type="Gene3D" id="3.30.210.10">
    <property type="entry name" value="DNA polymerase, thumb domain"/>
    <property type="match status" value="1"/>
</dbReference>
<dbReference type="Proteomes" id="UP001501009">
    <property type="component" value="Unassembled WGS sequence"/>
</dbReference>
<dbReference type="InterPro" id="IPR037160">
    <property type="entry name" value="DNA_Pol_thumb_sf"/>
</dbReference>
<reference evidence="26" key="1">
    <citation type="journal article" date="2019" name="Int. J. Syst. Evol. Microbiol.">
        <title>The Global Catalogue of Microorganisms (GCM) 10K type strain sequencing project: providing services to taxonomists for standard genome sequencing and annotation.</title>
        <authorList>
            <consortium name="The Broad Institute Genomics Platform"/>
            <consortium name="The Broad Institute Genome Sequencing Center for Infectious Disease"/>
            <person name="Wu L."/>
            <person name="Ma J."/>
        </authorList>
    </citation>
    <scope>NUCLEOTIDE SEQUENCE [LARGE SCALE GENOMIC DNA]</scope>
    <source>
        <strain evidence="26">JCM 17138</strain>
    </source>
</reference>
<dbReference type="Gene3D" id="3.30.460.10">
    <property type="entry name" value="Beta Polymerase, domain 2"/>
    <property type="match status" value="1"/>
</dbReference>
<dbReference type="InterPro" id="IPR022311">
    <property type="entry name" value="PolX-like"/>
</dbReference>
<dbReference type="PRINTS" id="PR00870">
    <property type="entry name" value="DNAPOLXBETA"/>
</dbReference>
<dbReference type="Gene3D" id="1.10.150.110">
    <property type="entry name" value="DNA polymerase beta, N-terminal domain-like"/>
    <property type="match status" value="1"/>
</dbReference>
<dbReference type="CDD" id="cd07436">
    <property type="entry name" value="PHP_PolX"/>
    <property type="match status" value="1"/>
</dbReference>
<name>A0ABP7GRF7_9ACTN</name>
<keyword evidence="9" id="KW-0548">Nucleotidyltransferase</keyword>
<dbReference type="CDD" id="cd00141">
    <property type="entry name" value="NT_POLXc"/>
    <property type="match status" value="1"/>
</dbReference>
<feature type="domain" description="Helix-hairpin-helix DNA-binding motif class 1" evidence="22">
    <location>
        <begin position="92"/>
        <end position="111"/>
    </location>
</feature>
<evidence type="ECO:0000256" key="1">
    <source>
        <dbReference type="ARBA" id="ARBA00001946"/>
    </source>
</evidence>
<dbReference type="Pfam" id="PF14716">
    <property type="entry name" value="HHH_8"/>
    <property type="match status" value="1"/>
</dbReference>
<dbReference type="InterPro" id="IPR010996">
    <property type="entry name" value="HHH_MUS81"/>
</dbReference>
<dbReference type="EMBL" id="BAABDE010000003">
    <property type="protein sequence ID" value="GAA3773948.1"/>
    <property type="molecule type" value="Genomic_DNA"/>
</dbReference>
<keyword evidence="26" id="KW-1185">Reference proteome</keyword>
<evidence type="ECO:0000256" key="3">
    <source>
        <dbReference type="ARBA" id="ARBA00012417"/>
    </source>
</evidence>
<dbReference type="InterPro" id="IPR050243">
    <property type="entry name" value="PHP_phosphatase"/>
</dbReference>
<dbReference type="SMART" id="SM00481">
    <property type="entry name" value="POLIIIAc"/>
    <property type="match status" value="1"/>
</dbReference>
<evidence type="ECO:0000256" key="18">
    <source>
        <dbReference type="ARBA" id="ARBA00044632"/>
    </source>
</evidence>
<dbReference type="Pfam" id="PF14791">
    <property type="entry name" value="DNA_pol_B_thumb"/>
    <property type="match status" value="1"/>
</dbReference>
<keyword evidence="25" id="KW-0378">Hydrolase</keyword>
<evidence type="ECO:0000256" key="8">
    <source>
        <dbReference type="ARBA" id="ARBA00022679"/>
    </source>
</evidence>
<dbReference type="EC" id="2.7.7.7" evidence="3"/>
<dbReference type="InterPro" id="IPR004013">
    <property type="entry name" value="PHP_dom"/>
</dbReference>
<keyword evidence="14" id="KW-0915">Sodium</keyword>
<dbReference type="InterPro" id="IPR016195">
    <property type="entry name" value="Pol/histidinol_Pase-like"/>
</dbReference>
<evidence type="ECO:0000256" key="2">
    <source>
        <dbReference type="ARBA" id="ARBA00004496"/>
    </source>
</evidence>
<comment type="catalytic activity">
    <reaction evidence="19">
        <text>a 5'-end 2'-deoxyribose-2'-deoxyribonucleotide-DNA = (2E,4S)-4-hydroxypenten-2-al-5-phosphate + a 5'-end 5'-phospho-2'-deoxyribonucleoside-DNA + H(+)</text>
        <dbReference type="Rhea" id="RHEA:76255"/>
        <dbReference type="Rhea" id="RHEA-COMP:13180"/>
        <dbReference type="Rhea" id="RHEA-COMP:18657"/>
        <dbReference type="ChEBI" id="CHEBI:15378"/>
        <dbReference type="ChEBI" id="CHEBI:136412"/>
        <dbReference type="ChEBI" id="CHEBI:195194"/>
        <dbReference type="ChEBI" id="CHEBI:195195"/>
    </reaction>
</comment>
<dbReference type="PANTHER" id="PTHR36928:SF1">
    <property type="entry name" value="PHOSPHATASE YCDX-RELATED"/>
    <property type="match status" value="1"/>
</dbReference>
<sequence>MARSNDEVAALLQEYADLISITGGDAFKARVYEKAARSVGGHHADVSTLDLKGLQEIPNVGKSIAQKIIEYFDSGSVSAVEELRAKIPAGVRRLTAIPTLGPKKALTVYEELGISSVDELADAIHEERLRDLKGFGPKTEENILHGISLLKSSGGRVHIDVAMDLADDIVTALSAVTGCLRCTYAGSLRRMRETIGDIDILAAARTSAPIMRAFTELPYVTEVIGQGEKKTSVRTSKGLNVDLRVVPPDSWGAALQYFTGSKAHNIRTRELAVHQKLKLSEYGLFDVESGEKIVSETEEEVYARLGLPWIPPTLREDRGEIEAGLRDELPDLVAEADLRGDLHTHTDLTDGLAPLEEMAEAAARRGYAYYAITDHGPDLAMQRMTDERMLAQRERVRELDGRYATRGRHGGLRLLHGVELNIGPDGEVDWPAEFLAGFDLCVASVHSHFNQGREALTRRLVRACENPYVNVIGHPTTRLIGKRPGIDADLDAVFAACARTGTALEINAHPDRLDLRDEDILRAGRHGVKFAVDSDAHAVPHLANMRYGVGTAQRGRLTKEDVINTWPERRLRSFLKKGRS</sequence>
<dbReference type="InterPro" id="IPR043519">
    <property type="entry name" value="NT_sf"/>
</dbReference>
<keyword evidence="7" id="KW-0237">DNA synthesis</keyword>
<feature type="domain" description="Helix-hairpin-helix DNA-binding motif class 1" evidence="22">
    <location>
        <begin position="52"/>
        <end position="71"/>
    </location>
</feature>
<evidence type="ECO:0000256" key="19">
    <source>
        <dbReference type="ARBA" id="ARBA00044678"/>
    </source>
</evidence>
<keyword evidence="6" id="KW-0488">Methylation</keyword>
<keyword evidence="13" id="KW-0239">DNA-directed DNA polymerase</keyword>
<evidence type="ECO:0000313" key="26">
    <source>
        <dbReference type="Proteomes" id="UP001501009"/>
    </source>
</evidence>
<keyword evidence="11" id="KW-0227">DNA damage</keyword>
<organism evidence="25 26">
    <name type="scientific">Streptomyces coacervatus</name>
    <dbReference type="NCBI Taxonomy" id="647381"/>
    <lineage>
        <taxon>Bacteria</taxon>
        <taxon>Bacillati</taxon>
        <taxon>Actinomycetota</taxon>
        <taxon>Actinomycetes</taxon>
        <taxon>Kitasatosporales</taxon>
        <taxon>Streptomycetaceae</taxon>
        <taxon>Streptomyces</taxon>
    </lineage>
</organism>
<evidence type="ECO:0000256" key="6">
    <source>
        <dbReference type="ARBA" id="ARBA00022481"/>
    </source>
</evidence>
<evidence type="ECO:0000256" key="7">
    <source>
        <dbReference type="ARBA" id="ARBA00022634"/>
    </source>
</evidence>
<keyword evidence="15" id="KW-0234">DNA repair</keyword>
<evidence type="ECO:0000259" key="24">
    <source>
        <dbReference type="SMART" id="SM00483"/>
    </source>
</evidence>
<dbReference type="SUPFAM" id="SSF47802">
    <property type="entry name" value="DNA polymerase beta, N-terminal domain-like"/>
    <property type="match status" value="1"/>
</dbReference>
<evidence type="ECO:0000256" key="16">
    <source>
        <dbReference type="ARBA" id="ARBA00035717"/>
    </source>
</evidence>
<dbReference type="InterPro" id="IPR047967">
    <property type="entry name" value="PolX_PHP"/>
</dbReference>
<feature type="domain" description="Helix-hairpin-helix DNA-binding motif class 1" evidence="22">
    <location>
        <begin position="127"/>
        <end position="146"/>
    </location>
</feature>
<dbReference type="SMART" id="SM00483">
    <property type="entry name" value="POLXc"/>
    <property type="match status" value="1"/>
</dbReference>
<comment type="caution">
    <text evidence="25">The sequence shown here is derived from an EMBL/GenBank/DDBJ whole genome shotgun (WGS) entry which is preliminary data.</text>
</comment>
<evidence type="ECO:0000256" key="5">
    <source>
        <dbReference type="ARBA" id="ARBA00020020"/>
    </source>
</evidence>
<dbReference type="Gene3D" id="3.20.20.140">
    <property type="entry name" value="Metal-dependent hydrolases"/>
    <property type="match status" value="1"/>
</dbReference>
<proteinExistence type="predicted"/>
<comment type="function">
    <text evidence="20">Repair polymerase that plays a key role in base-excision repair. During this process, the damaged base is excised by specific DNA glycosylases, the DNA backbone is nicked at the abasic site by an apurinic/apyrimidic (AP) endonuclease, and POLB removes 5'-deoxyribose-phosphate from the preincised AP site acting as a 5'-deoxyribose-phosphate lyase (5'-dRP lyase); through its DNA polymerase activity, it adds one nucleotide to the 3' end of the arising single-nucleotide gap. Conducts 'gap-filling' DNA synthesis in a stepwise distributive fashion rather than in a processive fashion as for other DNA polymerases. It is also able to cleave sugar-phosphate bonds 3' to an intact AP site, acting as an AP lyase.</text>
</comment>
<dbReference type="InterPro" id="IPR003583">
    <property type="entry name" value="Hlx-hairpin-Hlx_DNA-bd_motif"/>
</dbReference>
<keyword evidence="25" id="KW-0269">Exonuclease</keyword>
<protein>
    <recommendedName>
        <fullName evidence="5">DNA polymerase beta</fullName>
        <ecNumber evidence="3">2.7.7.7</ecNumber>
        <ecNumber evidence="4">4.2.99.18</ecNumber>
    </recommendedName>
    <alternativeName>
        <fullName evidence="16">5'-deoxyribose-phosphate lyase</fullName>
    </alternativeName>
    <alternativeName>
        <fullName evidence="17">AP lyase</fullName>
    </alternativeName>
</protein>
<evidence type="ECO:0000256" key="14">
    <source>
        <dbReference type="ARBA" id="ARBA00023053"/>
    </source>
</evidence>
<evidence type="ECO:0000256" key="15">
    <source>
        <dbReference type="ARBA" id="ARBA00023204"/>
    </source>
</evidence>
<dbReference type="GO" id="GO:0004527">
    <property type="term" value="F:exonuclease activity"/>
    <property type="evidence" value="ECO:0007669"/>
    <property type="project" value="UniProtKB-KW"/>
</dbReference>
<dbReference type="Gene3D" id="1.10.150.20">
    <property type="entry name" value="5' to 3' exonuclease, C-terminal subdomain"/>
    <property type="match status" value="1"/>
</dbReference>
<keyword evidence="8" id="KW-0808">Transferase</keyword>
<evidence type="ECO:0000256" key="17">
    <source>
        <dbReference type="ARBA" id="ARBA00035726"/>
    </source>
</evidence>
<dbReference type="PIRSF" id="PIRSF005047">
    <property type="entry name" value="UCP005047_YshC"/>
    <property type="match status" value="1"/>
</dbReference>
<evidence type="ECO:0000256" key="9">
    <source>
        <dbReference type="ARBA" id="ARBA00022695"/>
    </source>
</evidence>
<dbReference type="InterPro" id="IPR029398">
    <property type="entry name" value="PolB_thumb"/>
</dbReference>
<dbReference type="EC" id="4.2.99.18" evidence="4"/>
<evidence type="ECO:0000313" key="25">
    <source>
        <dbReference type="EMBL" id="GAA3773948.1"/>
    </source>
</evidence>
<comment type="subcellular location">
    <subcellularLocation>
        <location evidence="2">Cytoplasm</location>
    </subcellularLocation>
</comment>
<evidence type="ECO:0000256" key="13">
    <source>
        <dbReference type="ARBA" id="ARBA00022932"/>
    </source>
</evidence>
<keyword evidence="25" id="KW-0540">Nuclease</keyword>
<accession>A0ABP7GRF7</accession>
<evidence type="ECO:0000256" key="21">
    <source>
        <dbReference type="ARBA" id="ARBA00049244"/>
    </source>
</evidence>
<comment type="catalytic activity">
    <reaction evidence="21">
        <text>DNA(n) + a 2'-deoxyribonucleoside 5'-triphosphate = DNA(n+1) + diphosphate</text>
        <dbReference type="Rhea" id="RHEA:22508"/>
        <dbReference type="Rhea" id="RHEA-COMP:17339"/>
        <dbReference type="Rhea" id="RHEA-COMP:17340"/>
        <dbReference type="ChEBI" id="CHEBI:33019"/>
        <dbReference type="ChEBI" id="CHEBI:61560"/>
        <dbReference type="ChEBI" id="CHEBI:173112"/>
        <dbReference type="EC" id="2.7.7.7"/>
    </reaction>
</comment>
<dbReference type="InterPro" id="IPR027421">
    <property type="entry name" value="DNA_pol_lamdba_lyase_dom_sf"/>
</dbReference>
<dbReference type="Pfam" id="PF14520">
    <property type="entry name" value="HHH_5"/>
    <property type="match status" value="1"/>
</dbReference>
<feature type="domain" description="DNA-directed DNA polymerase X" evidence="24">
    <location>
        <begin position="3"/>
        <end position="316"/>
    </location>
</feature>
<dbReference type="PANTHER" id="PTHR36928">
    <property type="entry name" value="PHOSPHATASE YCDX-RELATED"/>
    <property type="match status" value="1"/>
</dbReference>
<feature type="domain" description="Polymerase/histidinol phosphatase N-terminal" evidence="23">
    <location>
        <begin position="340"/>
        <end position="424"/>
    </location>
</feature>
<dbReference type="SUPFAM" id="SSF89550">
    <property type="entry name" value="PHP domain-like"/>
    <property type="match status" value="1"/>
</dbReference>
<dbReference type="SUPFAM" id="SSF158702">
    <property type="entry name" value="Sec63 N-terminal domain-like"/>
    <property type="match status" value="1"/>
</dbReference>
<dbReference type="SMART" id="SM00278">
    <property type="entry name" value="HhH1"/>
    <property type="match status" value="3"/>
</dbReference>
<evidence type="ECO:0000256" key="10">
    <source>
        <dbReference type="ARBA" id="ARBA00022705"/>
    </source>
</evidence>
<evidence type="ECO:0000259" key="23">
    <source>
        <dbReference type="SMART" id="SM00481"/>
    </source>
</evidence>
<evidence type="ECO:0000256" key="20">
    <source>
        <dbReference type="ARBA" id="ARBA00045548"/>
    </source>
</evidence>
<dbReference type="InterPro" id="IPR002008">
    <property type="entry name" value="DNA_pol_X_beta-like"/>
</dbReference>
<dbReference type="InterPro" id="IPR003141">
    <property type="entry name" value="Pol/His_phosphatase_N"/>
</dbReference>
<dbReference type="SUPFAM" id="SSF81301">
    <property type="entry name" value="Nucleotidyltransferase"/>
    <property type="match status" value="1"/>
</dbReference>
<dbReference type="NCBIfam" id="NF006375">
    <property type="entry name" value="PRK08609.1"/>
    <property type="match status" value="1"/>
</dbReference>
<gene>
    <name evidence="25" type="primary">polX</name>
    <name evidence="25" type="ORF">GCM10022403_006220</name>
</gene>
<evidence type="ECO:0000256" key="4">
    <source>
        <dbReference type="ARBA" id="ARBA00012720"/>
    </source>
</evidence>
<evidence type="ECO:0000256" key="11">
    <source>
        <dbReference type="ARBA" id="ARBA00022763"/>
    </source>
</evidence>
<comment type="cofactor">
    <cofactor evidence="1">
        <name>Mg(2+)</name>
        <dbReference type="ChEBI" id="CHEBI:18420"/>
    </cofactor>
</comment>
<dbReference type="InterPro" id="IPR002054">
    <property type="entry name" value="DNA-dir_DNA_pol_X"/>
</dbReference>
<comment type="catalytic activity">
    <reaction evidence="18">
        <text>2'-deoxyribonucleotide-(2'-deoxyribose 5'-phosphate)-2'-deoxyribonucleotide-DNA = a 3'-end 2'-deoxyribonucleotide-(2,3-dehydro-2,3-deoxyribose 5'-phosphate)-DNA + a 5'-end 5'-phospho-2'-deoxyribonucleoside-DNA + H(+)</text>
        <dbReference type="Rhea" id="RHEA:66592"/>
        <dbReference type="Rhea" id="RHEA-COMP:13180"/>
        <dbReference type="Rhea" id="RHEA-COMP:16897"/>
        <dbReference type="Rhea" id="RHEA-COMP:17067"/>
        <dbReference type="ChEBI" id="CHEBI:15378"/>
        <dbReference type="ChEBI" id="CHEBI:136412"/>
        <dbReference type="ChEBI" id="CHEBI:157695"/>
        <dbReference type="ChEBI" id="CHEBI:167181"/>
        <dbReference type="EC" id="4.2.99.18"/>
    </reaction>
</comment>
<evidence type="ECO:0000256" key="12">
    <source>
        <dbReference type="ARBA" id="ARBA00022843"/>
    </source>
</evidence>
<keyword evidence="10" id="KW-0235">DNA replication</keyword>
<keyword evidence="12" id="KW-0832">Ubl conjugation</keyword>
<dbReference type="RefSeq" id="WP_275781300.1">
    <property type="nucleotide sequence ID" value="NZ_BAABDE010000003.1"/>
</dbReference>
<dbReference type="Pfam" id="PF02811">
    <property type="entry name" value="PHP"/>
    <property type="match status" value="1"/>
</dbReference>